<proteinExistence type="predicted"/>
<reference evidence="1" key="1">
    <citation type="submission" date="2023-07" db="EMBL/GenBank/DDBJ databases">
        <title>draft genome sequence of fig (Ficus carica).</title>
        <authorList>
            <person name="Takahashi T."/>
            <person name="Nishimura K."/>
        </authorList>
    </citation>
    <scope>NUCLEOTIDE SEQUENCE</scope>
</reference>
<keyword evidence="3" id="KW-1185">Reference proteome</keyword>
<name>A0AA87ZNL0_FICCA</name>
<evidence type="ECO:0000313" key="1">
    <source>
        <dbReference type="EMBL" id="GMN27201.1"/>
    </source>
</evidence>
<comment type="caution">
    <text evidence="1">The sequence shown here is derived from an EMBL/GenBank/DDBJ whole genome shotgun (WGS) entry which is preliminary data.</text>
</comment>
<protein>
    <submittedName>
        <fullName evidence="1">Uncharacterized protein</fullName>
    </submittedName>
</protein>
<dbReference type="EMBL" id="BTGU01000002">
    <property type="protein sequence ID" value="GMN27201.1"/>
    <property type="molecule type" value="Genomic_DNA"/>
</dbReference>
<dbReference type="AlphaFoldDB" id="A0AA87ZNL0"/>
<dbReference type="Proteomes" id="UP001187192">
    <property type="component" value="Unassembled WGS sequence"/>
</dbReference>
<accession>A0AA87ZNL0</accession>
<gene>
    <name evidence="1" type="ORF">TIFTF001_001541</name>
    <name evidence="2" type="ORF">TIFTF001_052590</name>
</gene>
<organism evidence="1 3">
    <name type="scientific">Ficus carica</name>
    <name type="common">Common fig</name>
    <dbReference type="NCBI Taxonomy" id="3494"/>
    <lineage>
        <taxon>Eukaryota</taxon>
        <taxon>Viridiplantae</taxon>
        <taxon>Streptophyta</taxon>
        <taxon>Embryophyta</taxon>
        <taxon>Tracheophyta</taxon>
        <taxon>Spermatophyta</taxon>
        <taxon>Magnoliopsida</taxon>
        <taxon>eudicotyledons</taxon>
        <taxon>Gunneridae</taxon>
        <taxon>Pentapetalae</taxon>
        <taxon>rosids</taxon>
        <taxon>fabids</taxon>
        <taxon>Rosales</taxon>
        <taxon>Moraceae</taxon>
        <taxon>Ficeae</taxon>
        <taxon>Ficus</taxon>
    </lineage>
</organism>
<dbReference type="EMBL" id="BTGU01011217">
    <property type="protein sequence ID" value="GMN70932.1"/>
    <property type="molecule type" value="Genomic_DNA"/>
</dbReference>
<dbReference type="Gene3D" id="3.40.50.720">
    <property type="entry name" value="NAD(P)-binding Rossmann-like Domain"/>
    <property type="match status" value="1"/>
</dbReference>
<sequence length="122" mass="13908">MFLTMRRRQVHTYQEKSVARPASCAAVMLDYKIRILGKLITSRKTRIFKDGTEQHLQVNHVAPMLLTLLLLPSLLKTCTWHIIVNVNSLVQSIVVRCRPSPLDSRSSLTFAYPPPTPLSPFH</sequence>
<evidence type="ECO:0000313" key="3">
    <source>
        <dbReference type="Proteomes" id="UP001187192"/>
    </source>
</evidence>
<evidence type="ECO:0000313" key="2">
    <source>
        <dbReference type="EMBL" id="GMN70932.1"/>
    </source>
</evidence>